<dbReference type="GO" id="GO:0008168">
    <property type="term" value="F:methyltransferase activity"/>
    <property type="evidence" value="ECO:0007669"/>
    <property type="project" value="UniProtKB-KW"/>
</dbReference>
<keyword evidence="1" id="KW-0489">Methyltransferase</keyword>
<dbReference type="Proteomes" id="UP000034090">
    <property type="component" value="Unassembled WGS sequence"/>
</dbReference>
<gene>
    <name evidence="1" type="ORF">UV74_C0013G0348</name>
</gene>
<dbReference type="EMBL" id="LCFQ01000013">
    <property type="protein sequence ID" value="KKS97226.1"/>
    <property type="molecule type" value="Genomic_DNA"/>
</dbReference>
<dbReference type="GO" id="GO:0032259">
    <property type="term" value="P:methylation"/>
    <property type="evidence" value="ECO:0007669"/>
    <property type="project" value="UniProtKB-KW"/>
</dbReference>
<evidence type="ECO:0000313" key="2">
    <source>
        <dbReference type="Proteomes" id="UP000034090"/>
    </source>
</evidence>
<dbReference type="STRING" id="1618578.UV74_C0013G0348"/>
<reference evidence="1 2" key="1">
    <citation type="journal article" date="2015" name="Nature">
        <title>rRNA introns, odd ribosomes, and small enigmatic genomes across a large radiation of phyla.</title>
        <authorList>
            <person name="Brown C.T."/>
            <person name="Hug L.A."/>
            <person name="Thomas B.C."/>
            <person name="Sharon I."/>
            <person name="Castelle C.J."/>
            <person name="Singh A."/>
            <person name="Wilkins M.J."/>
            <person name="Williams K.H."/>
            <person name="Banfield J.F."/>
        </authorList>
    </citation>
    <scope>NUCLEOTIDE SEQUENCE [LARGE SCALE GENOMIC DNA]</scope>
</reference>
<name>A0A0G1FQC3_9BACT</name>
<keyword evidence="1" id="KW-0808">Transferase</keyword>
<evidence type="ECO:0000313" key="1">
    <source>
        <dbReference type="EMBL" id="KKS97226.1"/>
    </source>
</evidence>
<dbReference type="InterPro" id="IPR029063">
    <property type="entry name" value="SAM-dependent_MTases_sf"/>
</dbReference>
<dbReference type="SUPFAM" id="SSF53335">
    <property type="entry name" value="S-adenosyl-L-methionine-dependent methyltransferases"/>
    <property type="match status" value="1"/>
</dbReference>
<protein>
    <submittedName>
        <fullName evidence="1">Methyltransferase type 12</fullName>
    </submittedName>
</protein>
<dbReference type="AlphaFoldDB" id="A0A0G1FQC3"/>
<comment type="caution">
    <text evidence="1">The sequence shown here is derived from an EMBL/GenBank/DDBJ whole genome shotgun (WGS) entry which is preliminary data.</text>
</comment>
<dbReference type="PANTHER" id="PTHR43861:SF6">
    <property type="entry name" value="METHYLTRANSFERASE TYPE 11"/>
    <property type="match status" value="1"/>
</dbReference>
<accession>A0A0G1FQC3</accession>
<dbReference type="CDD" id="cd02440">
    <property type="entry name" value="AdoMet_MTases"/>
    <property type="match status" value="1"/>
</dbReference>
<dbReference type="Gene3D" id="3.40.50.150">
    <property type="entry name" value="Vaccinia Virus protein VP39"/>
    <property type="match status" value="1"/>
</dbReference>
<dbReference type="Pfam" id="PF13489">
    <property type="entry name" value="Methyltransf_23"/>
    <property type="match status" value="1"/>
</dbReference>
<dbReference type="PANTHER" id="PTHR43861">
    <property type="entry name" value="TRANS-ACONITATE 2-METHYLTRANSFERASE-RELATED"/>
    <property type="match status" value="1"/>
</dbReference>
<proteinExistence type="predicted"/>
<organism evidence="1 2">
    <name type="scientific">Candidatus Woesebacteria bacterium GW2011_GWB1_43_14</name>
    <dbReference type="NCBI Taxonomy" id="1618578"/>
    <lineage>
        <taxon>Bacteria</taxon>
        <taxon>Candidatus Woeseibacteriota</taxon>
    </lineage>
</organism>
<sequence>MSQMNYNKWKCIVCGGDRKKLLYREKRITKSKITPKEAVCTGEIGSRGRHGKIWKCDTCGFVCQDFTFSENELNNAYKGGTDEIYFEQYKEREHLFEKCLDRIHQHIKPPGKMLDIGCNAGIFLNTARRMGWKTEGIEPSSWAARVARERFELKVRTGIFEKTRYKPGTYDVITSWDVLEHFVDPVMVLDKIHKLLKKDGVLVLSTIDINSWFSLVLGSHWPWLIRVHLWYFTPDTFRRLVENSGFEISWMGPQIRWFSLPYLLTRFTGKNFSWMPTISLPAPTGDIIYLVARKKQSD</sequence>